<dbReference type="Pfam" id="PF02330">
    <property type="entry name" value="MAM33"/>
    <property type="match status" value="1"/>
</dbReference>
<organism evidence="2 3">
    <name type="scientific">Escallonia herrerae</name>
    <dbReference type="NCBI Taxonomy" id="1293975"/>
    <lineage>
        <taxon>Eukaryota</taxon>
        <taxon>Viridiplantae</taxon>
        <taxon>Streptophyta</taxon>
        <taxon>Embryophyta</taxon>
        <taxon>Tracheophyta</taxon>
        <taxon>Spermatophyta</taxon>
        <taxon>Magnoliopsida</taxon>
        <taxon>eudicotyledons</taxon>
        <taxon>Gunneridae</taxon>
        <taxon>Pentapetalae</taxon>
        <taxon>asterids</taxon>
        <taxon>campanulids</taxon>
        <taxon>Escalloniales</taxon>
        <taxon>Escalloniaceae</taxon>
        <taxon>Escallonia</taxon>
    </lineage>
</organism>
<dbReference type="SUPFAM" id="SSF54529">
    <property type="entry name" value="Mitochondrial glycoprotein MAM33-like"/>
    <property type="match status" value="1"/>
</dbReference>
<dbReference type="GO" id="GO:0005759">
    <property type="term" value="C:mitochondrial matrix"/>
    <property type="evidence" value="ECO:0007669"/>
    <property type="project" value="InterPro"/>
</dbReference>
<reference evidence="2" key="1">
    <citation type="submission" date="2022-12" db="EMBL/GenBank/DDBJ databases">
        <title>Draft genome assemblies for two species of Escallonia (Escalloniales).</title>
        <authorList>
            <person name="Chanderbali A."/>
            <person name="Dervinis C."/>
            <person name="Anghel I."/>
            <person name="Soltis D."/>
            <person name="Soltis P."/>
            <person name="Zapata F."/>
        </authorList>
    </citation>
    <scope>NUCLEOTIDE SEQUENCE</scope>
    <source>
        <strain evidence="2">UCBG64.0493</strain>
        <tissue evidence="2">Leaf</tissue>
    </source>
</reference>
<sequence>MAVATMMARFGDGKIVHCRTTAAAMMVGFRSPAVAIVVGIWMRIYSKAFRKYLEIRGIKPSASNFLHEYMIKKDKNEYVDESDDKYITPLLNRAPPRPLSQHDSVCYGFEESRMRKKSYIKKEK</sequence>
<dbReference type="Gene3D" id="3.10.280.10">
    <property type="entry name" value="Mitochondrial glycoprotein"/>
    <property type="match status" value="1"/>
</dbReference>
<protein>
    <submittedName>
        <fullName evidence="2">Uncharacterized protein</fullName>
    </submittedName>
</protein>
<feature type="transmembrane region" description="Helical" evidence="1">
    <location>
        <begin position="20"/>
        <end position="42"/>
    </location>
</feature>
<dbReference type="EMBL" id="JAVXUP010000345">
    <property type="protein sequence ID" value="KAK3030296.1"/>
    <property type="molecule type" value="Genomic_DNA"/>
</dbReference>
<accession>A0AA88WM16</accession>
<gene>
    <name evidence="2" type="ORF">RJ639_038389</name>
</gene>
<comment type="caution">
    <text evidence="2">The sequence shown here is derived from an EMBL/GenBank/DDBJ whole genome shotgun (WGS) entry which is preliminary data.</text>
</comment>
<keyword evidence="1" id="KW-0472">Membrane</keyword>
<evidence type="ECO:0000313" key="3">
    <source>
        <dbReference type="Proteomes" id="UP001188597"/>
    </source>
</evidence>
<dbReference type="InterPro" id="IPR036561">
    <property type="entry name" value="MAM33_sf"/>
</dbReference>
<dbReference type="AlphaFoldDB" id="A0AA88WM16"/>
<name>A0AA88WM16_9ASTE</name>
<dbReference type="InterPro" id="IPR003428">
    <property type="entry name" value="MAM33"/>
</dbReference>
<keyword evidence="3" id="KW-1185">Reference proteome</keyword>
<proteinExistence type="predicted"/>
<evidence type="ECO:0000313" key="2">
    <source>
        <dbReference type="EMBL" id="KAK3030296.1"/>
    </source>
</evidence>
<keyword evidence="1" id="KW-1133">Transmembrane helix</keyword>
<keyword evidence="1" id="KW-0812">Transmembrane</keyword>
<dbReference type="Proteomes" id="UP001188597">
    <property type="component" value="Unassembled WGS sequence"/>
</dbReference>
<evidence type="ECO:0000256" key="1">
    <source>
        <dbReference type="SAM" id="Phobius"/>
    </source>
</evidence>